<protein>
    <submittedName>
        <fullName evidence="7">DNA helicase</fullName>
    </submittedName>
</protein>
<keyword evidence="4 7" id="KW-0347">Helicase</keyword>
<dbReference type="GO" id="GO:0016787">
    <property type="term" value="F:hydrolase activity"/>
    <property type="evidence" value="ECO:0007669"/>
    <property type="project" value="UniProtKB-KW"/>
</dbReference>
<dbReference type="InterPro" id="IPR027417">
    <property type="entry name" value="P-loop_NTPase"/>
</dbReference>
<dbReference type="InterPro" id="IPR041679">
    <property type="entry name" value="DNA2/NAM7-like_C"/>
</dbReference>
<comment type="similarity">
    <text evidence="1">Belongs to the DNA2/NAM7 helicase family.</text>
</comment>
<reference evidence="7 8" key="1">
    <citation type="submission" date="2017-12" db="EMBL/GenBank/DDBJ databases">
        <title>Taxonomic description and draft genome of Pradoshia cofamensis Gen. nov., sp. nov., a thermotolerant bacillale isolated from anterior gut of earthworm Eisenia fetida.</title>
        <authorList>
            <person name="Saha T."/>
            <person name="Chakraborty R."/>
        </authorList>
    </citation>
    <scope>NUCLEOTIDE SEQUENCE [LARGE SCALE GENOMIC DNA]</scope>
    <source>
        <strain evidence="7 8">EAG3</strain>
    </source>
</reference>
<dbReference type="SMART" id="SM00382">
    <property type="entry name" value="AAA"/>
    <property type="match status" value="1"/>
</dbReference>
<dbReference type="CDD" id="cd18808">
    <property type="entry name" value="SF1_C_Upf1"/>
    <property type="match status" value="1"/>
</dbReference>
<gene>
    <name evidence="7" type="ORF">CYL18_04495</name>
</gene>
<keyword evidence="3" id="KW-0378">Hydrolase</keyword>
<accession>A0A2S7N5G9</accession>
<dbReference type="Proteomes" id="UP000239663">
    <property type="component" value="Unassembled WGS sequence"/>
</dbReference>
<evidence type="ECO:0000256" key="4">
    <source>
        <dbReference type="ARBA" id="ARBA00022806"/>
    </source>
</evidence>
<comment type="caution">
    <text evidence="7">The sequence shown here is derived from an EMBL/GenBank/DDBJ whole genome shotgun (WGS) entry which is preliminary data.</text>
</comment>
<feature type="domain" description="AAA+ ATPase" evidence="6">
    <location>
        <begin position="126"/>
        <end position="414"/>
    </location>
</feature>
<dbReference type="PANTHER" id="PTHR43788:SF8">
    <property type="entry name" value="DNA-BINDING PROTEIN SMUBP-2"/>
    <property type="match status" value="1"/>
</dbReference>
<dbReference type="OrthoDB" id="9757917at2"/>
<name>A0A2S7N5G9_9BACI</name>
<evidence type="ECO:0000313" key="7">
    <source>
        <dbReference type="EMBL" id="PQD97277.1"/>
    </source>
</evidence>
<dbReference type="EMBL" id="PKOZ01000001">
    <property type="protein sequence ID" value="PQD97277.1"/>
    <property type="molecule type" value="Genomic_DNA"/>
</dbReference>
<dbReference type="SUPFAM" id="SSF52540">
    <property type="entry name" value="P-loop containing nucleoside triphosphate hydrolases"/>
    <property type="match status" value="1"/>
</dbReference>
<evidence type="ECO:0000256" key="2">
    <source>
        <dbReference type="ARBA" id="ARBA00022741"/>
    </source>
</evidence>
<dbReference type="GO" id="GO:0005524">
    <property type="term" value="F:ATP binding"/>
    <property type="evidence" value="ECO:0007669"/>
    <property type="project" value="UniProtKB-KW"/>
</dbReference>
<evidence type="ECO:0000256" key="5">
    <source>
        <dbReference type="ARBA" id="ARBA00022840"/>
    </source>
</evidence>
<keyword evidence="2" id="KW-0547">Nucleotide-binding</keyword>
<evidence type="ECO:0000256" key="3">
    <source>
        <dbReference type="ARBA" id="ARBA00022801"/>
    </source>
</evidence>
<dbReference type="Pfam" id="PF13087">
    <property type="entry name" value="AAA_12"/>
    <property type="match status" value="1"/>
</dbReference>
<dbReference type="Pfam" id="PF13086">
    <property type="entry name" value="AAA_11"/>
    <property type="match status" value="1"/>
</dbReference>
<dbReference type="PANTHER" id="PTHR43788">
    <property type="entry name" value="DNA2/NAM7 HELICASE FAMILY MEMBER"/>
    <property type="match status" value="1"/>
</dbReference>
<keyword evidence="8" id="KW-1185">Reference proteome</keyword>
<evidence type="ECO:0000256" key="1">
    <source>
        <dbReference type="ARBA" id="ARBA00007913"/>
    </source>
</evidence>
<dbReference type="InterPro" id="IPR047187">
    <property type="entry name" value="SF1_C_Upf1"/>
</dbReference>
<dbReference type="InterPro" id="IPR050534">
    <property type="entry name" value="Coronavir_polyprotein_1ab"/>
</dbReference>
<dbReference type="Gene3D" id="3.40.50.300">
    <property type="entry name" value="P-loop containing nucleotide triphosphate hydrolases"/>
    <property type="match status" value="2"/>
</dbReference>
<sequence length="715" mass="80977">MNGNQIESGETYTYYFETVSPLKIPIGTVARLERDGSKYDARVLSAEGNTLLVSLEQSIGDLIDEAFISHDPWELLEQLIERLDEIKKSKRKRSRVKRLMAPDFPDKRPSLESKTAVQELFQRSKYNPVTFVWGPPGTGKTYTLARTAANKYFKDKRVLVLSHSNQAVDVLLGETAAFIKKAEKFKAGDLLRYGNQAGDGLLMHGDILPSQLLADQDTGLLSDKERITEEKRLLKKDLSQSFSVRDSRQLLELEQKLGRILDRIRKQEMKLVKEAAIIGTTLAKAANDPVIYEQEFDLVIVDEASMAFIPQIAFAASLAKRAIICGDFKQLPPIAASRGELVDTWLREDIFHRAGVADIARGGVLHPHLFLLKEQRRMHPDISAFTNQYVYNSLVGDHPSVRTSRQEIVARAPFEQAASILLDASFTGEHCFSGGSSGSRMNLMHALLSLQLIHEAYEGGSTSIGYVTPYRAQAILMEKLLQDLYPEQYAAGAFIAATVHRFQGSERELMIFDTVDSYPQKRAGMLLTGNESERLLNVAITRTKGKLIHVSDVDFLKNSIPRYKTLHQFIDFQLQHNRTIGMDQIGKWIKHPHPKLRWLYARKLDDVLNDITQARSQIILSLPNRCILSKELARGLQMRPARAKLALYSNEEHPYLDPDQHLKEGPPFSMICIDRRYMWIGIPIEANRNIDPPYVAVRLESEETINYILQQLPRA</sequence>
<proteinExistence type="inferred from homology"/>
<dbReference type="InterPro" id="IPR003593">
    <property type="entry name" value="AAA+_ATPase"/>
</dbReference>
<evidence type="ECO:0000313" key="8">
    <source>
        <dbReference type="Proteomes" id="UP000239663"/>
    </source>
</evidence>
<dbReference type="AlphaFoldDB" id="A0A2S7N5G9"/>
<dbReference type="GO" id="GO:0043139">
    <property type="term" value="F:5'-3' DNA helicase activity"/>
    <property type="evidence" value="ECO:0007669"/>
    <property type="project" value="TreeGrafter"/>
</dbReference>
<dbReference type="InterPro" id="IPR041677">
    <property type="entry name" value="DNA2/NAM7_AAA_11"/>
</dbReference>
<evidence type="ECO:0000259" key="6">
    <source>
        <dbReference type="SMART" id="SM00382"/>
    </source>
</evidence>
<organism evidence="7 8">
    <name type="scientific">Pradoshia eiseniae</name>
    <dbReference type="NCBI Taxonomy" id="2064768"/>
    <lineage>
        <taxon>Bacteria</taxon>
        <taxon>Bacillati</taxon>
        <taxon>Bacillota</taxon>
        <taxon>Bacilli</taxon>
        <taxon>Bacillales</taxon>
        <taxon>Bacillaceae</taxon>
        <taxon>Pradoshia</taxon>
    </lineage>
</organism>
<keyword evidence="5" id="KW-0067">ATP-binding</keyword>